<evidence type="ECO:0000313" key="2">
    <source>
        <dbReference type="EMBL" id="ENH97289.1"/>
    </source>
</evidence>
<reference evidence="2 3" key="1">
    <citation type="submission" date="2013-03" db="EMBL/GenBank/DDBJ databases">
        <title>Draft genome sequence of Gracibacillus halophilus YIM-C55.5, a moderately halophilic and thermophilic organism from the Xiaochaidamu salt lake.</title>
        <authorList>
            <person name="Sugumar T."/>
            <person name="Polireddy D.R."/>
            <person name="Antony A."/>
            <person name="Madhava Y.R."/>
            <person name="Sivakumar N."/>
        </authorList>
    </citation>
    <scope>NUCLEOTIDE SEQUENCE [LARGE SCALE GENOMIC DNA]</scope>
    <source>
        <strain evidence="2 3">YIM-C55.5</strain>
    </source>
</reference>
<name>N4WDE1_9BACI</name>
<comment type="caution">
    <text evidence="2">The sequence shown here is derived from an EMBL/GenBank/DDBJ whole genome shotgun (WGS) entry which is preliminary data.</text>
</comment>
<feature type="compositionally biased region" description="Acidic residues" evidence="1">
    <location>
        <begin position="163"/>
        <end position="184"/>
    </location>
</feature>
<keyword evidence="3" id="KW-1185">Reference proteome</keyword>
<dbReference type="InterPro" id="IPR025571">
    <property type="entry name" value="YqfQ"/>
</dbReference>
<dbReference type="AlphaFoldDB" id="N4WDE1"/>
<dbReference type="OrthoDB" id="2860117at2"/>
<gene>
    <name evidence="2" type="ORF">J416_04703</name>
</gene>
<dbReference type="EMBL" id="APML01000019">
    <property type="protein sequence ID" value="ENH97289.1"/>
    <property type="molecule type" value="Genomic_DNA"/>
</dbReference>
<accession>N4WDE1</accession>
<feature type="compositionally biased region" description="Low complexity" evidence="1">
    <location>
        <begin position="36"/>
        <end position="47"/>
    </location>
</feature>
<organism evidence="2 3">
    <name type="scientific">Gracilibacillus halophilus YIM-C55.5</name>
    <dbReference type="NCBI Taxonomy" id="1308866"/>
    <lineage>
        <taxon>Bacteria</taxon>
        <taxon>Bacillati</taxon>
        <taxon>Bacillota</taxon>
        <taxon>Bacilli</taxon>
        <taxon>Bacillales</taxon>
        <taxon>Bacillaceae</taxon>
        <taxon>Gracilibacillus</taxon>
    </lineage>
</organism>
<dbReference type="eggNOG" id="ENOG50333U4">
    <property type="taxonomic scope" value="Bacteria"/>
</dbReference>
<dbReference type="Pfam" id="PF14181">
    <property type="entry name" value="YqfQ"/>
    <property type="match status" value="1"/>
</dbReference>
<feature type="region of interest" description="Disordered" evidence="1">
    <location>
        <begin position="23"/>
        <end position="65"/>
    </location>
</feature>
<dbReference type="PATRIC" id="fig|1308866.3.peg.949"/>
<feature type="region of interest" description="Disordered" evidence="1">
    <location>
        <begin position="142"/>
        <end position="202"/>
    </location>
</feature>
<evidence type="ECO:0008006" key="4">
    <source>
        <dbReference type="Google" id="ProtNLM"/>
    </source>
</evidence>
<dbReference type="STRING" id="1308866.J416_04703"/>
<feature type="compositionally biased region" description="Acidic residues" evidence="1">
    <location>
        <begin position="142"/>
        <end position="152"/>
    </location>
</feature>
<evidence type="ECO:0000256" key="1">
    <source>
        <dbReference type="SAM" id="MobiDB-lite"/>
    </source>
</evidence>
<proteinExistence type="predicted"/>
<sequence length="202" mass="22143">MSGAYINSSADTYASNKEYGKEMHMFRPPHQPPNMFPQQPFQNQGFFSGLPSRGPIPGQGPSGLQGILQRLFSSSSSTPGFMPPGSGVTSSGGNIMNTLNNVQQALKVAQQATPLIKEYGPMVKNAPKLIQMMKALNEINNEEDDENAIADSDDGKEKVNINESDEELDTILDDIDEQVNEDELKEIKPKKENGQSKPKLFI</sequence>
<dbReference type="Proteomes" id="UP000012283">
    <property type="component" value="Unassembled WGS sequence"/>
</dbReference>
<feature type="compositionally biased region" description="Basic and acidic residues" evidence="1">
    <location>
        <begin position="185"/>
        <end position="194"/>
    </location>
</feature>
<protein>
    <recommendedName>
        <fullName evidence="4">YqfQ-like protein</fullName>
    </recommendedName>
</protein>
<evidence type="ECO:0000313" key="3">
    <source>
        <dbReference type="Proteomes" id="UP000012283"/>
    </source>
</evidence>